<dbReference type="AlphaFoldDB" id="A0A9D4QJZ2"/>
<reference evidence="1" key="1">
    <citation type="journal article" date="2019" name="bioRxiv">
        <title>The Genome of the Zebra Mussel, Dreissena polymorpha: A Resource for Invasive Species Research.</title>
        <authorList>
            <person name="McCartney M.A."/>
            <person name="Auch B."/>
            <person name="Kono T."/>
            <person name="Mallez S."/>
            <person name="Zhang Y."/>
            <person name="Obille A."/>
            <person name="Becker A."/>
            <person name="Abrahante J.E."/>
            <person name="Garbe J."/>
            <person name="Badalamenti J.P."/>
            <person name="Herman A."/>
            <person name="Mangelson H."/>
            <person name="Liachko I."/>
            <person name="Sullivan S."/>
            <person name="Sone E.D."/>
            <person name="Koren S."/>
            <person name="Silverstein K.A.T."/>
            <person name="Beckman K.B."/>
            <person name="Gohl D.M."/>
        </authorList>
    </citation>
    <scope>NUCLEOTIDE SEQUENCE</scope>
    <source>
        <strain evidence="1">Duluth1</strain>
        <tissue evidence="1">Whole animal</tissue>
    </source>
</reference>
<dbReference type="EMBL" id="JAIWYP010000004">
    <property type="protein sequence ID" value="KAH3833117.1"/>
    <property type="molecule type" value="Genomic_DNA"/>
</dbReference>
<evidence type="ECO:0000313" key="2">
    <source>
        <dbReference type="Proteomes" id="UP000828390"/>
    </source>
</evidence>
<evidence type="ECO:0000313" key="1">
    <source>
        <dbReference type="EMBL" id="KAH3833117.1"/>
    </source>
</evidence>
<reference evidence="1" key="2">
    <citation type="submission" date="2020-11" db="EMBL/GenBank/DDBJ databases">
        <authorList>
            <person name="McCartney M.A."/>
            <person name="Auch B."/>
            <person name="Kono T."/>
            <person name="Mallez S."/>
            <person name="Becker A."/>
            <person name="Gohl D.M."/>
            <person name="Silverstein K.A.T."/>
            <person name="Koren S."/>
            <person name="Bechman K.B."/>
            <person name="Herman A."/>
            <person name="Abrahante J.E."/>
            <person name="Garbe J."/>
        </authorList>
    </citation>
    <scope>NUCLEOTIDE SEQUENCE</scope>
    <source>
        <strain evidence="1">Duluth1</strain>
        <tissue evidence="1">Whole animal</tissue>
    </source>
</reference>
<feature type="non-terminal residue" evidence="1">
    <location>
        <position position="1"/>
    </location>
</feature>
<proteinExistence type="predicted"/>
<gene>
    <name evidence="1" type="ORF">DPMN_106418</name>
</gene>
<dbReference type="Proteomes" id="UP000828390">
    <property type="component" value="Unassembled WGS sequence"/>
</dbReference>
<accession>A0A9D4QJZ2</accession>
<keyword evidence="2" id="KW-1185">Reference proteome</keyword>
<sequence>SETHWSNEETMDSFLDNIVIPYVESIRENLPVESQALLDKLYQHNIRAINFLQPLDAIPNKLFKDELKSCFQAYYSDCVAEKIKNNLNVVDIDLRTSSIKEIHARETRLSTLLKRYYLCRSALTERHPNTDN</sequence>
<name>A0A9D4QJZ2_DREPO</name>
<comment type="caution">
    <text evidence="1">The sequence shown here is derived from an EMBL/GenBank/DDBJ whole genome shotgun (WGS) entry which is preliminary data.</text>
</comment>
<organism evidence="1 2">
    <name type="scientific">Dreissena polymorpha</name>
    <name type="common">Zebra mussel</name>
    <name type="synonym">Mytilus polymorpha</name>
    <dbReference type="NCBI Taxonomy" id="45954"/>
    <lineage>
        <taxon>Eukaryota</taxon>
        <taxon>Metazoa</taxon>
        <taxon>Spiralia</taxon>
        <taxon>Lophotrochozoa</taxon>
        <taxon>Mollusca</taxon>
        <taxon>Bivalvia</taxon>
        <taxon>Autobranchia</taxon>
        <taxon>Heteroconchia</taxon>
        <taxon>Euheterodonta</taxon>
        <taxon>Imparidentia</taxon>
        <taxon>Neoheterodontei</taxon>
        <taxon>Myida</taxon>
        <taxon>Dreissenoidea</taxon>
        <taxon>Dreissenidae</taxon>
        <taxon>Dreissena</taxon>
    </lineage>
</organism>
<protein>
    <submittedName>
        <fullName evidence="1">Uncharacterized protein</fullName>
    </submittedName>
</protein>